<gene>
    <name evidence="1" type="ORF">Anas_06681</name>
</gene>
<reference evidence="1 2" key="1">
    <citation type="journal article" date="2019" name="PLoS Biol.">
        <title>Sex chromosomes control vertical transmission of feminizing Wolbachia symbionts in an isopod.</title>
        <authorList>
            <person name="Becking T."/>
            <person name="Chebbi M.A."/>
            <person name="Giraud I."/>
            <person name="Moumen B."/>
            <person name="Laverre T."/>
            <person name="Caubet Y."/>
            <person name="Peccoud J."/>
            <person name="Gilbert C."/>
            <person name="Cordaux R."/>
        </authorList>
    </citation>
    <scope>NUCLEOTIDE SEQUENCE [LARGE SCALE GENOMIC DNA]</scope>
    <source>
        <strain evidence="1">ANa2</strain>
        <tissue evidence="1">Whole body excluding digestive tract and cuticle</tissue>
    </source>
</reference>
<proteinExistence type="predicted"/>
<comment type="caution">
    <text evidence="1">The sequence shown here is derived from an EMBL/GenBank/DDBJ whole genome shotgun (WGS) entry which is preliminary data.</text>
</comment>
<evidence type="ECO:0000313" key="2">
    <source>
        <dbReference type="Proteomes" id="UP000326759"/>
    </source>
</evidence>
<name>A0A5N5SHI1_9CRUS</name>
<dbReference type="AlphaFoldDB" id="A0A5N5SHI1"/>
<dbReference type="Proteomes" id="UP000326759">
    <property type="component" value="Unassembled WGS sequence"/>
</dbReference>
<protein>
    <submittedName>
        <fullName evidence="1">Uncharacterized protein</fullName>
    </submittedName>
</protein>
<organism evidence="1 2">
    <name type="scientific">Armadillidium nasatum</name>
    <dbReference type="NCBI Taxonomy" id="96803"/>
    <lineage>
        <taxon>Eukaryota</taxon>
        <taxon>Metazoa</taxon>
        <taxon>Ecdysozoa</taxon>
        <taxon>Arthropoda</taxon>
        <taxon>Crustacea</taxon>
        <taxon>Multicrustacea</taxon>
        <taxon>Malacostraca</taxon>
        <taxon>Eumalacostraca</taxon>
        <taxon>Peracarida</taxon>
        <taxon>Isopoda</taxon>
        <taxon>Oniscidea</taxon>
        <taxon>Crinocheta</taxon>
        <taxon>Armadillidiidae</taxon>
        <taxon>Armadillidium</taxon>
    </lineage>
</organism>
<keyword evidence="2" id="KW-1185">Reference proteome</keyword>
<evidence type="ECO:0000313" key="1">
    <source>
        <dbReference type="EMBL" id="KAB7493607.1"/>
    </source>
</evidence>
<sequence length="108" mass="11421">MEKAGHDIVTNFLGNIGILKVIPRECSTTSTFLGKGMCSLESTCTQVGGAIAGECDRAGVCCVVPAVCGSTIGVKRSWFVNKEFPGAISESYAEDCVLRIQKSEETVI</sequence>
<dbReference type="EMBL" id="SEYY01025187">
    <property type="protein sequence ID" value="KAB7493607.1"/>
    <property type="molecule type" value="Genomic_DNA"/>
</dbReference>
<accession>A0A5N5SHI1</accession>